<organism evidence="1 2">
    <name type="scientific">Coralloluteibacterium thermophilum</name>
    <dbReference type="NCBI Taxonomy" id="2707049"/>
    <lineage>
        <taxon>Bacteria</taxon>
        <taxon>Pseudomonadati</taxon>
        <taxon>Pseudomonadota</taxon>
        <taxon>Gammaproteobacteria</taxon>
        <taxon>Lysobacterales</taxon>
        <taxon>Lysobacteraceae</taxon>
        <taxon>Coralloluteibacterium</taxon>
    </lineage>
</organism>
<dbReference type="Proteomes" id="UP001595892">
    <property type="component" value="Unassembled WGS sequence"/>
</dbReference>
<name>A0ABV9NM20_9GAMM</name>
<dbReference type="EMBL" id="JBHSGG010000033">
    <property type="protein sequence ID" value="MFC4728875.1"/>
    <property type="molecule type" value="Genomic_DNA"/>
</dbReference>
<protein>
    <submittedName>
        <fullName evidence="1">Phytoene/squalene synthase family protein</fullName>
    </submittedName>
</protein>
<proteinExistence type="predicted"/>
<gene>
    <name evidence="1" type="ORF">ACFO3Q_11915</name>
</gene>
<dbReference type="RefSeq" id="WP_377004947.1">
    <property type="nucleotide sequence ID" value="NZ_JBHSGG010000033.1"/>
</dbReference>
<comment type="caution">
    <text evidence="1">The sequence shown here is derived from an EMBL/GenBank/DDBJ whole genome shotgun (WGS) entry which is preliminary data.</text>
</comment>
<evidence type="ECO:0000313" key="1">
    <source>
        <dbReference type="EMBL" id="MFC4728875.1"/>
    </source>
</evidence>
<sequence>MSAAGEQAFAGFVAKWHAREPEMRVGEVFCPPPQRTVFRAWGALQHELREAVFELSDPNVAMAKSGWWAEELLALAQARPRHPVTQALAEAGGVPWAPLAGALIETVQVDARPAGREAAFADVQALAAALADAEAVLFGGAAADADARDAVATHLLAQRLLVGVGSEDRGRIPMHLQARHGLTGAQLAEEGGAPARRDWAGELIEALPARLPQAPLYRRLRAAADRGRLRRAAAGRADAPAHPLAALLRSWRAARAGAR</sequence>
<accession>A0ABV9NM20</accession>
<reference evidence="2" key="1">
    <citation type="journal article" date="2019" name="Int. J. Syst. Evol. Microbiol.">
        <title>The Global Catalogue of Microorganisms (GCM) 10K type strain sequencing project: providing services to taxonomists for standard genome sequencing and annotation.</title>
        <authorList>
            <consortium name="The Broad Institute Genomics Platform"/>
            <consortium name="The Broad Institute Genome Sequencing Center for Infectious Disease"/>
            <person name="Wu L."/>
            <person name="Ma J."/>
        </authorList>
    </citation>
    <scope>NUCLEOTIDE SEQUENCE [LARGE SCALE GENOMIC DNA]</scope>
    <source>
        <strain evidence="2">CGMCC 1.13574</strain>
    </source>
</reference>
<evidence type="ECO:0000313" key="2">
    <source>
        <dbReference type="Proteomes" id="UP001595892"/>
    </source>
</evidence>
<keyword evidence="2" id="KW-1185">Reference proteome</keyword>